<gene>
    <name evidence="1" type="ORF">GCM10011348_18510</name>
</gene>
<evidence type="ECO:0008006" key="3">
    <source>
        <dbReference type="Google" id="ProtNLM"/>
    </source>
</evidence>
<sequence>MYFDLKDLFWLSLIVLIGLHWWQGQRVKEVALRATRRHCEELDLQLLDDSIGLRAIWLKRDASGRLRWWRSYNFEFTSSGDDRYRGRVVTLGDRVESILVPPHRI</sequence>
<accession>A0A917ZFC9</accession>
<dbReference type="AlphaFoldDB" id="A0A917ZFC9"/>
<reference evidence="1 2" key="1">
    <citation type="journal article" date="2014" name="Int. J. Syst. Evol. Microbiol.">
        <title>Complete genome sequence of Corynebacterium casei LMG S-19264T (=DSM 44701T), isolated from a smear-ripened cheese.</title>
        <authorList>
            <consortium name="US DOE Joint Genome Institute (JGI-PGF)"/>
            <person name="Walter F."/>
            <person name="Albersmeier A."/>
            <person name="Kalinowski J."/>
            <person name="Ruckert C."/>
        </authorList>
    </citation>
    <scope>NUCLEOTIDE SEQUENCE [LARGE SCALE GENOMIC DNA]</scope>
    <source>
        <strain evidence="1 2">CGMCC 1.7286</strain>
    </source>
</reference>
<keyword evidence="2" id="KW-1185">Reference proteome</keyword>
<organism evidence="1 2">
    <name type="scientific">Marinobacterium nitratireducens</name>
    <dbReference type="NCBI Taxonomy" id="518897"/>
    <lineage>
        <taxon>Bacteria</taxon>
        <taxon>Pseudomonadati</taxon>
        <taxon>Pseudomonadota</taxon>
        <taxon>Gammaproteobacteria</taxon>
        <taxon>Oceanospirillales</taxon>
        <taxon>Oceanospirillaceae</taxon>
        <taxon>Marinobacterium</taxon>
    </lineage>
</organism>
<evidence type="ECO:0000313" key="1">
    <source>
        <dbReference type="EMBL" id="GGO80859.1"/>
    </source>
</evidence>
<dbReference type="Pfam" id="PF11743">
    <property type="entry name" value="DUF3301"/>
    <property type="match status" value="1"/>
</dbReference>
<proteinExistence type="predicted"/>
<dbReference type="EMBL" id="BMLT01000004">
    <property type="protein sequence ID" value="GGO80859.1"/>
    <property type="molecule type" value="Genomic_DNA"/>
</dbReference>
<dbReference type="Proteomes" id="UP000599578">
    <property type="component" value="Unassembled WGS sequence"/>
</dbReference>
<evidence type="ECO:0000313" key="2">
    <source>
        <dbReference type="Proteomes" id="UP000599578"/>
    </source>
</evidence>
<comment type="caution">
    <text evidence="1">The sequence shown here is derived from an EMBL/GenBank/DDBJ whole genome shotgun (WGS) entry which is preliminary data.</text>
</comment>
<dbReference type="InterPro" id="IPR021732">
    <property type="entry name" value="DUF3301"/>
</dbReference>
<protein>
    <recommendedName>
        <fullName evidence="3">DUF3301 domain-containing protein</fullName>
    </recommendedName>
</protein>
<name>A0A917ZFC9_9GAMM</name>
<dbReference type="RefSeq" id="WP_188860302.1">
    <property type="nucleotide sequence ID" value="NZ_BMLT01000004.1"/>
</dbReference>